<dbReference type="AlphaFoldDB" id="A0A6J6TRJ6"/>
<name>A0A6J6TRJ6_9ZZZZ</name>
<feature type="transmembrane region" description="Helical" evidence="1">
    <location>
        <begin position="73"/>
        <end position="92"/>
    </location>
</feature>
<dbReference type="GO" id="GO:0016020">
    <property type="term" value="C:membrane"/>
    <property type="evidence" value="ECO:0007669"/>
    <property type="project" value="InterPro"/>
</dbReference>
<reference evidence="3" key="1">
    <citation type="submission" date="2020-05" db="EMBL/GenBank/DDBJ databases">
        <authorList>
            <person name="Chiriac C."/>
            <person name="Salcher M."/>
            <person name="Ghai R."/>
            <person name="Kavagutti S V."/>
        </authorList>
    </citation>
    <scope>NUCLEOTIDE SEQUENCE</scope>
</reference>
<feature type="transmembrane region" description="Helical" evidence="1">
    <location>
        <begin position="7"/>
        <end position="28"/>
    </location>
</feature>
<dbReference type="Pfam" id="PF02325">
    <property type="entry name" value="CCB3_YggT"/>
    <property type="match status" value="1"/>
</dbReference>
<keyword evidence="1" id="KW-0472">Membrane</keyword>
<evidence type="ECO:0000313" key="3">
    <source>
        <dbReference type="EMBL" id="CAB4749177.1"/>
    </source>
</evidence>
<proteinExistence type="predicted"/>
<evidence type="ECO:0000313" key="4">
    <source>
        <dbReference type="EMBL" id="CAB5001948.1"/>
    </source>
</evidence>
<evidence type="ECO:0000313" key="2">
    <source>
        <dbReference type="EMBL" id="CAB4745649.1"/>
    </source>
</evidence>
<sequence length="94" mass="10685">MSAVGEILATILWLYWLVFIGRLIFDFVQVFARSWRPSGILLLIAEAIYTVTDPPLRLLRRVIPPLRIGGMQFDLAFLIMLIGLQILISVAMNL</sequence>
<gene>
    <name evidence="3" type="ORF">UFOPK2786_01198</name>
    <name evidence="2" type="ORF">UFOPK2810_00576</name>
    <name evidence="4" type="ORF">UFOPK4061_00364</name>
</gene>
<dbReference type="EMBL" id="CAEZYZ010000075">
    <property type="protein sequence ID" value="CAB4745649.1"/>
    <property type="molecule type" value="Genomic_DNA"/>
</dbReference>
<dbReference type="EMBL" id="CAFBPD010000047">
    <property type="protein sequence ID" value="CAB5001948.1"/>
    <property type="molecule type" value="Genomic_DNA"/>
</dbReference>
<dbReference type="EMBL" id="CAEZYW010000191">
    <property type="protein sequence ID" value="CAB4749177.1"/>
    <property type="molecule type" value="Genomic_DNA"/>
</dbReference>
<dbReference type="InterPro" id="IPR003425">
    <property type="entry name" value="CCB3/YggT"/>
</dbReference>
<protein>
    <submittedName>
        <fullName evidence="3">Unannotated protein</fullName>
    </submittedName>
</protein>
<evidence type="ECO:0000256" key="1">
    <source>
        <dbReference type="SAM" id="Phobius"/>
    </source>
</evidence>
<organism evidence="3">
    <name type="scientific">freshwater metagenome</name>
    <dbReference type="NCBI Taxonomy" id="449393"/>
    <lineage>
        <taxon>unclassified sequences</taxon>
        <taxon>metagenomes</taxon>
        <taxon>ecological metagenomes</taxon>
    </lineage>
</organism>
<keyword evidence="1" id="KW-0812">Transmembrane</keyword>
<accession>A0A6J6TRJ6</accession>
<keyword evidence="1" id="KW-1133">Transmembrane helix</keyword>